<dbReference type="InterPro" id="IPR000032">
    <property type="entry name" value="HPr-like"/>
</dbReference>
<dbReference type="Gene3D" id="3.30.1340.10">
    <property type="entry name" value="HPr-like"/>
    <property type="match status" value="1"/>
</dbReference>
<keyword evidence="3" id="KW-1185">Reference proteome</keyword>
<evidence type="ECO:0000313" key="3">
    <source>
        <dbReference type="Proteomes" id="UP000037688"/>
    </source>
</evidence>
<proteinExistence type="predicted"/>
<name>A0A0M9BQ13_9BACL</name>
<dbReference type="PATRIC" id="fig|1705561.3.peg.1793"/>
<accession>A0A0M9BQ13</accession>
<evidence type="ECO:0000259" key="1">
    <source>
        <dbReference type="PROSITE" id="PS51350"/>
    </source>
</evidence>
<dbReference type="PROSITE" id="PS51350">
    <property type="entry name" value="PTS_HPR_DOM"/>
    <property type="match status" value="1"/>
</dbReference>
<feature type="domain" description="HPr" evidence="1">
    <location>
        <begin position="1"/>
        <end position="88"/>
    </location>
</feature>
<dbReference type="Proteomes" id="UP000037688">
    <property type="component" value="Unassembled WGS sequence"/>
</dbReference>
<dbReference type="RefSeq" id="WP_236703303.1">
    <property type="nucleotide sequence ID" value="NZ_LITU01000051.1"/>
</dbReference>
<gene>
    <name evidence="2" type="ORF">AMS66_09735</name>
</gene>
<dbReference type="SUPFAM" id="SSF55594">
    <property type="entry name" value="HPr-like"/>
    <property type="match status" value="1"/>
</dbReference>
<comment type="caution">
    <text evidence="2">The sequence shown here is derived from an EMBL/GenBank/DDBJ whole genome shotgun (WGS) entry which is preliminary data.</text>
</comment>
<evidence type="ECO:0000313" key="2">
    <source>
        <dbReference type="EMBL" id="KOY16683.1"/>
    </source>
</evidence>
<organism evidence="2 3">
    <name type="scientific">Paenibacillus xylanivorans</name>
    <dbReference type="NCBI Taxonomy" id="1705561"/>
    <lineage>
        <taxon>Bacteria</taxon>
        <taxon>Bacillati</taxon>
        <taxon>Bacillota</taxon>
        <taxon>Bacilli</taxon>
        <taxon>Bacillales</taxon>
        <taxon>Paenibacillaceae</taxon>
        <taxon>Paenibacillus</taxon>
    </lineage>
</organism>
<dbReference type="InterPro" id="IPR035895">
    <property type="entry name" value="HPr-like_sf"/>
</dbReference>
<reference evidence="2 3" key="1">
    <citation type="submission" date="2015-08" db="EMBL/GenBank/DDBJ databases">
        <title>Draft genome sequence of cellulolytic and xylanolytic Paenibacillus sp. A59, isolated from a decaying forest soil from Patagonia, Argentina.</title>
        <authorList>
            <person name="Ghio S."/>
            <person name="Caceres A.M."/>
            <person name="Talia P."/>
            <person name="Grasso D."/>
            <person name="Campos E."/>
        </authorList>
    </citation>
    <scope>NUCLEOTIDE SEQUENCE [LARGE SCALE GENOMIC DNA]</scope>
    <source>
        <strain evidence="2 3">A59</strain>
    </source>
</reference>
<sequence>MRTHEFMIHSDFHRDDLMSVSSQASRFSSDISLSFTDADHEQRVDVKSLLGMALLPIRHGSVVRLQTRGRDELEALEYMLNVLEKGLT</sequence>
<dbReference type="EMBL" id="LITU01000051">
    <property type="protein sequence ID" value="KOY16683.1"/>
    <property type="molecule type" value="Genomic_DNA"/>
</dbReference>
<dbReference type="Pfam" id="PF00381">
    <property type="entry name" value="PTS-HPr"/>
    <property type="match status" value="1"/>
</dbReference>
<protein>
    <recommendedName>
        <fullName evidence="1">HPr domain-containing protein</fullName>
    </recommendedName>
</protein>
<dbReference type="AlphaFoldDB" id="A0A0M9BQ13"/>